<feature type="signal peptide" evidence="1">
    <location>
        <begin position="1"/>
        <end position="32"/>
    </location>
</feature>
<keyword evidence="1" id="KW-0732">Signal</keyword>
<dbReference type="PANTHER" id="PTHR36896:SF2">
    <property type="entry name" value="OS01G0729500 PROTEIN"/>
    <property type="match status" value="1"/>
</dbReference>
<reference evidence="3" key="1">
    <citation type="submission" date="2013-01" db="EMBL/GenBank/DDBJ databases">
        <title>Draft Genome Sequence of a Mulberry Tree, Morus notabilis C.K. Schneid.</title>
        <authorList>
            <person name="He N."/>
            <person name="Zhao S."/>
        </authorList>
    </citation>
    <scope>NUCLEOTIDE SEQUENCE</scope>
</reference>
<accession>W9R057</accession>
<keyword evidence="3" id="KW-1185">Reference proteome</keyword>
<dbReference type="AlphaFoldDB" id="W9R057"/>
<dbReference type="EMBL" id="KE343501">
    <property type="protein sequence ID" value="EXB31122.1"/>
    <property type="molecule type" value="Genomic_DNA"/>
</dbReference>
<proteinExistence type="predicted"/>
<evidence type="ECO:0000313" key="3">
    <source>
        <dbReference type="Proteomes" id="UP000030645"/>
    </source>
</evidence>
<sequence>MAASIQVRRVPILVPLLLILVLIATQLCSSHAISRSTSSGQNSNQIPNCNDMSSPSLCSQNPKCRWCRSNALDDMCFSKSEALRLPDQVFSCS</sequence>
<gene>
    <name evidence="2" type="ORF">L484_004596</name>
</gene>
<organism evidence="2 3">
    <name type="scientific">Morus notabilis</name>
    <dbReference type="NCBI Taxonomy" id="981085"/>
    <lineage>
        <taxon>Eukaryota</taxon>
        <taxon>Viridiplantae</taxon>
        <taxon>Streptophyta</taxon>
        <taxon>Embryophyta</taxon>
        <taxon>Tracheophyta</taxon>
        <taxon>Spermatophyta</taxon>
        <taxon>Magnoliopsida</taxon>
        <taxon>eudicotyledons</taxon>
        <taxon>Gunneridae</taxon>
        <taxon>Pentapetalae</taxon>
        <taxon>rosids</taxon>
        <taxon>fabids</taxon>
        <taxon>Rosales</taxon>
        <taxon>Moraceae</taxon>
        <taxon>Moreae</taxon>
        <taxon>Morus</taxon>
    </lineage>
</organism>
<feature type="chain" id="PRO_5004927996" evidence="1">
    <location>
        <begin position="33"/>
        <end position="93"/>
    </location>
</feature>
<dbReference type="eggNOG" id="ENOG502SC11">
    <property type="taxonomic scope" value="Eukaryota"/>
</dbReference>
<evidence type="ECO:0000256" key="1">
    <source>
        <dbReference type="SAM" id="SignalP"/>
    </source>
</evidence>
<name>W9R057_9ROSA</name>
<dbReference type="PANTHER" id="PTHR36896">
    <property type="entry name" value="OS01G0729500 PROTEIN"/>
    <property type="match status" value="1"/>
</dbReference>
<evidence type="ECO:0000313" key="2">
    <source>
        <dbReference type="EMBL" id="EXB31122.1"/>
    </source>
</evidence>
<dbReference type="Proteomes" id="UP000030645">
    <property type="component" value="Unassembled WGS sequence"/>
</dbReference>
<protein>
    <submittedName>
        <fullName evidence="2">Uncharacterized protein</fullName>
    </submittedName>
</protein>